<dbReference type="RefSeq" id="WP_006953735.1">
    <property type="nucleotide sequence ID" value="NZ_CAVK010000072.1"/>
</dbReference>
<dbReference type="AlphaFoldDB" id="N1MPD6"/>
<reference evidence="2" key="2">
    <citation type="submission" date="2013-04" db="EMBL/GenBank/DDBJ databases">
        <title>Bisphenol A degrading Sphingobium sp. strain BiD32.</title>
        <authorList>
            <person name="Nielsen J.L."/>
            <person name="Zhou N.A."/>
            <person name="Kjeldal H."/>
        </authorList>
    </citation>
    <scope>NUCLEOTIDE SEQUENCE [LARGE SCALE GENOMIC DNA]</scope>
    <source>
        <strain evidence="2">BiD32</strain>
    </source>
</reference>
<dbReference type="OrthoDB" id="7471531at2"/>
<gene>
    <name evidence="1" type="ORF">EBBID32_16470</name>
</gene>
<name>N1MPD6_9SPHN</name>
<organism evidence="1 2">
    <name type="scientific">Sphingobium indicum BiD32</name>
    <dbReference type="NCBI Taxonomy" id="1301087"/>
    <lineage>
        <taxon>Bacteria</taxon>
        <taxon>Pseudomonadati</taxon>
        <taxon>Pseudomonadota</taxon>
        <taxon>Alphaproteobacteria</taxon>
        <taxon>Sphingomonadales</taxon>
        <taxon>Sphingomonadaceae</taxon>
        <taxon>Sphingobium</taxon>
    </lineage>
</organism>
<evidence type="ECO:0008006" key="3">
    <source>
        <dbReference type="Google" id="ProtNLM"/>
    </source>
</evidence>
<proteinExistence type="predicted"/>
<accession>N1MPD6</accession>
<keyword evidence="2" id="KW-1185">Reference proteome</keyword>
<evidence type="ECO:0000313" key="2">
    <source>
        <dbReference type="Proteomes" id="UP000013201"/>
    </source>
</evidence>
<evidence type="ECO:0000313" key="1">
    <source>
        <dbReference type="EMBL" id="CCW17308.1"/>
    </source>
</evidence>
<dbReference type="InterPro" id="IPR025358">
    <property type="entry name" value="DUF4262"/>
</dbReference>
<dbReference type="Proteomes" id="UP000013201">
    <property type="component" value="Unassembled WGS sequence"/>
</dbReference>
<comment type="caution">
    <text evidence="1">The sequence shown here is derived from an EMBL/GenBank/DDBJ whole genome shotgun (WGS) entry which is preliminary data.</text>
</comment>
<dbReference type="Pfam" id="PF14081">
    <property type="entry name" value="DUF4262"/>
    <property type="match status" value="1"/>
</dbReference>
<sequence>MESDPDIYVAIERNISRSGQHLFLIFADGEAPAFVYTIGNALRGLPELLLIGNFPPRVAGGIVNDLGQRMREAGRPLEGDIDVGGHFPVRVRSASAKARQAYTLQAGRYFRHEEYDVLQILLCDPKGVYPGEPGCEPGYDIPLA</sequence>
<protein>
    <recommendedName>
        <fullName evidence="3">DUF4262 domain-containing protein</fullName>
    </recommendedName>
</protein>
<dbReference type="EMBL" id="CAVK010000072">
    <property type="protein sequence ID" value="CCW17308.1"/>
    <property type="molecule type" value="Genomic_DNA"/>
</dbReference>
<reference evidence="1 2" key="1">
    <citation type="submission" date="2013-03" db="EMBL/GenBank/DDBJ databases">
        <authorList>
            <person name="Le V."/>
        </authorList>
    </citation>
    <scope>NUCLEOTIDE SEQUENCE [LARGE SCALE GENOMIC DNA]</scope>
    <source>
        <strain evidence="1 2">BiD32</strain>
    </source>
</reference>